<feature type="region of interest" description="Disordered" evidence="1">
    <location>
        <begin position="1"/>
        <end position="71"/>
    </location>
</feature>
<dbReference type="Proteomes" id="UP000527355">
    <property type="component" value="Unassembled WGS sequence"/>
</dbReference>
<dbReference type="InterPro" id="IPR036398">
    <property type="entry name" value="CA_dom_sf"/>
</dbReference>
<evidence type="ECO:0000256" key="1">
    <source>
        <dbReference type="SAM" id="MobiDB-lite"/>
    </source>
</evidence>
<dbReference type="VEuPathDB" id="HostDB:LOC118670453"/>
<dbReference type="AlphaFoldDB" id="A0A7J7TIY0"/>
<comment type="caution">
    <text evidence="3">The sequence shown here is derived from an EMBL/GenBank/DDBJ whole genome shotgun (WGS) entry which is preliminary data.</text>
</comment>
<organism evidence="3 4">
    <name type="scientific">Myotis myotis</name>
    <name type="common">Greater mouse-eared bat</name>
    <name type="synonym">Vespertilio myotis</name>
    <dbReference type="NCBI Taxonomy" id="51298"/>
    <lineage>
        <taxon>Eukaryota</taxon>
        <taxon>Metazoa</taxon>
        <taxon>Chordata</taxon>
        <taxon>Craniata</taxon>
        <taxon>Vertebrata</taxon>
        <taxon>Euteleostomi</taxon>
        <taxon>Mammalia</taxon>
        <taxon>Eutheria</taxon>
        <taxon>Laurasiatheria</taxon>
        <taxon>Chiroptera</taxon>
        <taxon>Yangochiroptera</taxon>
        <taxon>Vespertilionidae</taxon>
        <taxon>Myotis</taxon>
    </lineage>
</organism>
<evidence type="ECO:0000313" key="3">
    <source>
        <dbReference type="EMBL" id="KAF6300337.1"/>
    </source>
</evidence>
<keyword evidence="4" id="KW-1185">Reference proteome</keyword>
<dbReference type="Pfam" id="PF00194">
    <property type="entry name" value="Carb_anhydrase"/>
    <property type="match status" value="1"/>
</dbReference>
<evidence type="ECO:0000313" key="4">
    <source>
        <dbReference type="Proteomes" id="UP000527355"/>
    </source>
</evidence>
<accession>A0A7J7TIY0</accession>
<feature type="compositionally biased region" description="Low complexity" evidence="1">
    <location>
        <begin position="61"/>
        <end position="70"/>
    </location>
</feature>
<dbReference type="Gene3D" id="3.10.200.10">
    <property type="entry name" value="Alpha carbonic anhydrase"/>
    <property type="match status" value="1"/>
</dbReference>
<dbReference type="EMBL" id="JABWUV010000016">
    <property type="protein sequence ID" value="KAF6300337.1"/>
    <property type="molecule type" value="Genomic_DNA"/>
</dbReference>
<proteinExistence type="predicted"/>
<reference evidence="3 4" key="1">
    <citation type="journal article" date="2020" name="Nature">
        <title>Six reference-quality genomes reveal evolution of bat adaptations.</title>
        <authorList>
            <person name="Jebb D."/>
            <person name="Huang Z."/>
            <person name="Pippel M."/>
            <person name="Hughes G.M."/>
            <person name="Lavrichenko K."/>
            <person name="Devanna P."/>
            <person name="Winkler S."/>
            <person name="Jermiin L.S."/>
            <person name="Skirmuntt E.C."/>
            <person name="Katzourakis A."/>
            <person name="Burkitt-Gray L."/>
            <person name="Ray D.A."/>
            <person name="Sullivan K.A.M."/>
            <person name="Roscito J.G."/>
            <person name="Kirilenko B.M."/>
            <person name="Davalos L.M."/>
            <person name="Corthals A.P."/>
            <person name="Power M.L."/>
            <person name="Jones G."/>
            <person name="Ransome R.D."/>
            <person name="Dechmann D.K.N."/>
            <person name="Locatelli A.G."/>
            <person name="Puechmaille S.J."/>
            <person name="Fedrigo O."/>
            <person name="Jarvis E.D."/>
            <person name="Hiller M."/>
            <person name="Vernes S.C."/>
            <person name="Myers E.W."/>
            <person name="Teeling E.C."/>
        </authorList>
    </citation>
    <scope>NUCLEOTIDE SEQUENCE [LARGE SCALE GENOMIC DNA]</scope>
    <source>
        <strain evidence="3">MMyoMyo1</strain>
        <tissue evidence="3">Flight muscle</tissue>
    </source>
</reference>
<dbReference type="InterPro" id="IPR001148">
    <property type="entry name" value="CA_dom"/>
</dbReference>
<gene>
    <name evidence="3" type="ORF">mMyoMyo1_001941</name>
</gene>
<feature type="compositionally biased region" description="Basic and acidic residues" evidence="1">
    <location>
        <begin position="33"/>
        <end position="43"/>
    </location>
</feature>
<name>A0A7J7TIY0_MYOMY</name>
<evidence type="ECO:0000259" key="2">
    <source>
        <dbReference type="Pfam" id="PF00194"/>
    </source>
</evidence>
<sequence>MSHHWGYGPHNGPEHWHKDFPIAKGHRQSPVDIDTKAAAHDPGRPSSEMRAAVPSVRGPRRGAPAHAANRTCCSASPTAGLPTRPFLSPPVPLTLAIPVGGAGPAVHDAATWWAVLCWGWPSCKK</sequence>
<feature type="domain" description="Alpha-carbonic anhydrase" evidence="2">
    <location>
        <begin position="11"/>
        <end position="45"/>
    </location>
</feature>
<dbReference type="SUPFAM" id="SSF51069">
    <property type="entry name" value="Carbonic anhydrase"/>
    <property type="match status" value="1"/>
</dbReference>
<protein>
    <submittedName>
        <fullName evidence="3">Carbonic anhydrase 2</fullName>
    </submittedName>
</protein>
<feature type="compositionally biased region" description="Basic and acidic residues" evidence="1">
    <location>
        <begin position="12"/>
        <end position="21"/>
    </location>
</feature>